<organism evidence="3 4">
    <name type="scientific">Coprinopsis marcescibilis</name>
    <name type="common">Agaric fungus</name>
    <name type="synonym">Psathyrella marcescibilis</name>
    <dbReference type="NCBI Taxonomy" id="230819"/>
    <lineage>
        <taxon>Eukaryota</taxon>
        <taxon>Fungi</taxon>
        <taxon>Dikarya</taxon>
        <taxon>Basidiomycota</taxon>
        <taxon>Agaricomycotina</taxon>
        <taxon>Agaricomycetes</taxon>
        <taxon>Agaricomycetidae</taxon>
        <taxon>Agaricales</taxon>
        <taxon>Agaricineae</taxon>
        <taxon>Psathyrellaceae</taxon>
        <taxon>Coprinopsis</taxon>
    </lineage>
</organism>
<evidence type="ECO:0000259" key="2">
    <source>
        <dbReference type="Pfam" id="PF20411"/>
    </source>
</evidence>
<dbReference type="Proteomes" id="UP000307440">
    <property type="component" value="Unassembled WGS sequence"/>
</dbReference>
<dbReference type="EMBL" id="ML210254">
    <property type="protein sequence ID" value="TFK21945.1"/>
    <property type="molecule type" value="Genomic_DNA"/>
</dbReference>
<proteinExistence type="predicted"/>
<accession>A0A5C3KPG6</accession>
<dbReference type="OrthoDB" id="3265858at2759"/>
<evidence type="ECO:0000313" key="4">
    <source>
        <dbReference type="Proteomes" id="UP000307440"/>
    </source>
</evidence>
<dbReference type="InterPro" id="IPR046520">
    <property type="entry name" value="DUF6697"/>
</dbReference>
<feature type="compositionally biased region" description="Basic and acidic residues" evidence="1">
    <location>
        <begin position="91"/>
        <end position="110"/>
    </location>
</feature>
<evidence type="ECO:0000313" key="3">
    <source>
        <dbReference type="EMBL" id="TFK21945.1"/>
    </source>
</evidence>
<evidence type="ECO:0000256" key="1">
    <source>
        <dbReference type="SAM" id="MobiDB-lite"/>
    </source>
</evidence>
<dbReference type="STRING" id="230819.A0A5C3KPG6"/>
<feature type="compositionally biased region" description="Basic and acidic residues" evidence="1">
    <location>
        <begin position="46"/>
        <end position="58"/>
    </location>
</feature>
<dbReference type="Pfam" id="PF20411">
    <property type="entry name" value="DUF6697"/>
    <property type="match status" value="1"/>
</dbReference>
<protein>
    <recommendedName>
        <fullName evidence="2">DUF6697 domain-containing protein</fullName>
    </recommendedName>
</protein>
<feature type="domain" description="DUF6697" evidence="2">
    <location>
        <begin position="237"/>
        <end position="425"/>
    </location>
</feature>
<keyword evidence="4" id="KW-1185">Reference proteome</keyword>
<sequence>MSPASDPEQVTIPKQAWESILEQLSNVTKKNEELSGKVAEMKATIDRITDKEANKDLLKCQPRHATGNHAPAKQGSPSGSGTVPGHQLAATKHEDLKAPSRSSIKPESKHGISARLGSPSGIRASDRIRKPPRRIPEILTEAPKNGIKKRERETLSPCASREDEAPEQPAKKKLNTGVAMLSLQGSPKSKLEVKPRGEVPPDKIEEGALNLKKETVHQYLEGVPSHVIQSPSELCLSRHMLNKSYRCITQGLLWEKGPHKFLFPTYNVNPLMPTAPGEPGLMLSARTETTRDTWTLFIKLINHSKARWNYAGEYRGETVGALTPEEFAEQPIEVKRTWGEKIAYSKGIKPYVAMRARITLRKLGKELNDEELRLAVEDISKTPKASSKISIYDAIQAFESGEESIPIVRMTCVGYRTDFANELAHKLRVFERGSADDSTTGKRKRTSN</sequence>
<gene>
    <name evidence="3" type="ORF">FA15DRAFT_672077</name>
</gene>
<dbReference type="AlphaFoldDB" id="A0A5C3KPG6"/>
<feature type="region of interest" description="Disordered" evidence="1">
    <location>
        <begin position="46"/>
        <end position="170"/>
    </location>
</feature>
<name>A0A5C3KPG6_COPMA</name>
<reference evidence="3 4" key="1">
    <citation type="journal article" date="2019" name="Nat. Ecol. Evol.">
        <title>Megaphylogeny resolves global patterns of mushroom evolution.</title>
        <authorList>
            <person name="Varga T."/>
            <person name="Krizsan K."/>
            <person name="Foldi C."/>
            <person name="Dima B."/>
            <person name="Sanchez-Garcia M."/>
            <person name="Sanchez-Ramirez S."/>
            <person name="Szollosi G.J."/>
            <person name="Szarkandi J.G."/>
            <person name="Papp V."/>
            <person name="Albert L."/>
            <person name="Andreopoulos W."/>
            <person name="Angelini C."/>
            <person name="Antonin V."/>
            <person name="Barry K.W."/>
            <person name="Bougher N.L."/>
            <person name="Buchanan P."/>
            <person name="Buyck B."/>
            <person name="Bense V."/>
            <person name="Catcheside P."/>
            <person name="Chovatia M."/>
            <person name="Cooper J."/>
            <person name="Damon W."/>
            <person name="Desjardin D."/>
            <person name="Finy P."/>
            <person name="Geml J."/>
            <person name="Haridas S."/>
            <person name="Hughes K."/>
            <person name="Justo A."/>
            <person name="Karasinski D."/>
            <person name="Kautmanova I."/>
            <person name="Kiss B."/>
            <person name="Kocsube S."/>
            <person name="Kotiranta H."/>
            <person name="LaButti K.M."/>
            <person name="Lechner B.E."/>
            <person name="Liimatainen K."/>
            <person name="Lipzen A."/>
            <person name="Lukacs Z."/>
            <person name="Mihaltcheva S."/>
            <person name="Morgado L.N."/>
            <person name="Niskanen T."/>
            <person name="Noordeloos M.E."/>
            <person name="Ohm R.A."/>
            <person name="Ortiz-Santana B."/>
            <person name="Ovrebo C."/>
            <person name="Racz N."/>
            <person name="Riley R."/>
            <person name="Savchenko A."/>
            <person name="Shiryaev A."/>
            <person name="Soop K."/>
            <person name="Spirin V."/>
            <person name="Szebenyi C."/>
            <person name="Tomsovsky M."/>
            <person name="Tulloss R.E."/>
            <person name="Uehling J."/>
            <person name="Grigoriev I.V."/>
            <person name="Vagvolgyi C."/>
            <person name="Papp T."/>
            <person name="Martin F.M."/>
            <person name="Miettinen O."/>
            <person name="Hibbett D.S."/>
            <person name="Nagy L.G."/>
        </authorList>
    </citation>
    <scope>NUCLEOTIDE SEQUENCE [LARGE SCALE GENOMIC DNA]</scope>
    <source>
        <strain evidence="3 4">CBS 121175</strain>
    </source>
</reference>